<dbReference type="InterPro" id="IPR015655">
    <property type="entry name" value="PP2C"/>
</dbReference>
<reference evidence="4" key="1">
    <citation type="journal article" date="2014" name="Proc. Natl. Acad. Sci. U.S.A.">
        <title>Extensive sampling of basidiomycete genomes demonstrates inadequacy of the white-rot/brown-rot paradigm for wood decay fungi.</title>
        <authorList>
            <person name="Riley R."/>
            <person name="Salamov A.A."/>
            <person name="Brown D.W."/>
            <person name="Nagy L.G."/>
            <person name="Floudas D."/>
            <person name="Held B.W."/>
            <person name="Levasseur A."/>
            <person name="Lombard V."/>
            <person name="Morin E."/>
            <person name="Otillar R."/>
            <person name="Lindquist E.A."/>
            <person name="Sun H."/>
            <person name="LaButti K.M."/>
            <person name="Schmutz J."/>
            <person name="Jabbour D."/>
            <person name="Luo H."/>
            <person name="Baker S.E."/>
            <person name="Pisabarro A.G."/>
            <person name="Walton J.D."/>
            <person name="Blanchette R.A."/>
            <person name="Henrissat B."/>
            <person name="Martin F."/>
            <person name="Cullen D."/>
            <person name="Hibbett D.S."/>
            <person name="Grigoriev I.V."/>
        </authorList>
    </citation>
    <scope>NUCLEOTIDE SEQUENCE [LARGE SCALE GENOMIC DNA]</scope>
    <source>
        <strain evidence="4">PC15</strain>
    </source>
</reference>
<gene>
    <name evidence="3" type="ORF">PLEOSDRAFT_1093010</name>
</gene>
<dbReference type="Pfam" id="PF00481">
    <property type="entry name" value="PP2C"/>
    <property type="match status" value="1"/>
</dbReference>
<dbReference type="CDD" id="cd00143">
    <property type="entry name" value="PP2Cc"/>
    <property type="match status" value="1"/>
</dbReference>
<dbReference type="GO" id="GO:0005739">
    <property type="term" value="C:mitochondrion"/>
    <property type="evidence" value="ECO:0007669"/>
    <property type="project" value="TreeGrafter"/>
</dbReference>
<accession>A0A067NN54</accession>
<dbReference type="InterPro" id="IPR001932">
    <property type="entry name" value="PPM-type_phosphatase-like_dom"/>
</dbReference>
<dbReference type="VEuPathDB" id="FungiDB:PLEOSDRAFT_1093010"/>
<organism evidence="3 4">
    <name type="scientific">Pleurotus ostreatus (strain PC15)</name>
    <name type="common">Oyster mushroom</name>
    <dbReference type="NCBI Taxonomy" id="1137138"/>
    <lineage>
        <taxon>Eukaryota</taxon>
        <taxon>Fungi</taxon>
        <taxon>Dikarya</taxon>
        <taxon>Basidiomycota</taxon>
        <taxon>Agaricomycotina</taxon>
        <taxon>Agaricomycetes</taxon>
        <taxon>Agaricomycetidae</taxon>
        <taxon>Agaricales</taxon>
        <taxon>Pleurotineae</taxon>
        <taxon>Pleurotaceae</taxon>
        <taxon>Pleurotus</taxon>
    </lineage>
</organism>
<dbReference type="OrthoDB" id="420076at2759"/>
<evidence type="ECO:0000313" key="4">
    <source>
        <dbReference type="Proteomes" id="UP000027073"/>
    </source>
</evidence>
<dbReference type="InParanoid" id="A0A067NN54"/>
<dbReference type="GO" id="GO:0004741">
    <property type="term" value="F:[pyruvate dehydrogenase (acetyl-transferring)]-phosphatase activity"/>
    <property type="evidence" value="ECO:0007669"/>
    <property type="project" value="TreeGrafter"/>
</dbReference>
<dbReference type="InterPro" id="IPR036457">
    <property type="entry name" value="PPM-type-like_dom_sf"/>
</dbReference>
<dbReference type="PROSITE" id="PS51746">
    <property type="entry name" value="PPM_2"/>
    <property type="match status" value="1"/>
</dbReference>
<dbReference type="SMART" id="SM00332">
    <property type="entry name" value="PP2Cc"/>
    <property type="match status" value="1"/>
</dbReference>
<sequence>MLRNAWKPIAATGVVGASGYAFYRYYYTRNQTFELPVKSKGEDGKVVMTNKTLRLLPMSEVDARVREHASEEARPRPGGVVWKHTTATLASNDPIEDANASQVIARDQEDPSGPGDWLFYTVMDGHGGYETSKLLSRVLINAVALELSSLIPKQKNSAQSSYLRSMWSTSSPTTPAVSLDSNPSVVSEAIQNAFKKLDNELINAPLRVLANNMDGQSFKDKKIPDLSQHPMALQTMLPAISGSCALMALFDTAHRNLYVACTGDSRAVAGVWEPTDDGKGTWRIEVLSEDQTGRNPSEIQRVQAEHPGEQVVREGRILGGLEPSRAFGDARYKWPREVQEVLSEAFLAGNGRSMRPPPSSFKTPPYVTAQPVVKHHKLSLPPLDQSSSSSTSPALRFLVLATDGLWDQLSNDDVVKLVGGHLAGVKGRVSKSELSSRVPTSTGSLGVEGKNKKNKDGEGSWAFVDDNLSTHLIRNAFGGGDEGKLRWLLSIPAPYSRRYRDDITVTVVWWEDGREQNAQTASFTADKPKAKL</sequence>
<evidence type="ECO:0000259" key="2">
    <source>
        <dbReference type="PROSITE" id="PS51746"/>
    </source>
</evidence>
<protein>
    <recommendedName>
        <fullName evidence="2">PPM-type phosphatase domain-containing protein</fullName>
    </recommendedName>
</protein>
<dbReference type="PANTHER" id="PTHR13832">
    <property type="entry name" value="PROTEIN PHOSPHATASE 2C"/>
    <property type="match status" value="1"/>
</dbReference>
<dbReference type="Proteomes" id="UP000027073">
    <property type="component" value="Unassembled WGS sequence"/>
</dbReference>
<dbReference type="HOGENOM" id="CLU_021928_3_1_1"/>
<name>A0A067NN54_PLEO1</name>
<proteinExistence type="predicted"/>
<dbReference type="Gene3D" id="3.60.40.10">
    <property type="entry name" value="PPM-type phosphatase domain"/>
    <property type="match status" value="1"/>
</dbReference>
<dbReference type="EMBL" id="KL198007">
    <property type="protein sequence ID" value="KDQ29518.1"/>
    <property type="molecule type" value="Genomic_DNA"/>
</dbReference>
<dbReference type="STRING" id="1137138.A0A067NN54"/>
<feature type="region of interest" description="Disordered" evidence="1">
    <location>
        <begin position="433"/>
        <end position="455"/>
    </location>
</feature>
<evidence type="ECO:0000313" key="3">
    <source>
        <dbReference type="EMBL" id="KDQ29518.1"/>
    </source>
</evidence>
<dbReference type="SUPFAM" id="SSF81606">
    <property type="entry name" value="PP2C-like"/>
    <property type="match status" value="1"/>
</dbReference>
<dbReference type="AlphaFoldDB" id="A0A067NN54"/>
<evidence type="ECO:0000256" key="1">
    <source>
        <dbReference type="SAM" id="MobiDB-lite"/>
    </source>
</evidence>
<dbReference type="PANTHER" id="PTHR13832:SF792">
    <property type="entry name" value="GM14286P"/>
    <property type="match status" value="1"/>
</dbReference>
<feature type="domain" description="PPM-type phosphatase" evidence="2">
    <location>
        <begin position="97"/>
        <end position="510"/>
    </location>
</feature>
<feature type="compositionally biased region" description="Polar residues" evidence="1">
    <location>
        <begin position="433"/>
        <end position="444"/>
    </location>
</feature>